<dbReference type="GO" id="GO:0005789">
    <property type="term" value="C:endoplasmic reticulum membrane"/>
    <property type="evidence" value="ECO:0007669"/>
    <property type="project" value="TreeGrafter"/>
</dbReference>
<keyword evidence="9" id="KW-0443">Lipid metabolism</keyword>
<dbReference type="PANTHER" id="PTHR11351:SF31">
    <property type="entry name" value="DESATURASE 1, ISOFORM A-RELATED"/>
    <property type="match status" value="1"/>
</dbReference>
<feature type="transmembrane region" description="Helical" evidence="13">
    <location>
        <begin position="74"/>
        <end position="94"/>
    </location>
</feature>
<evidence type="ECO:0000256" key="11">
    <source>
        <dbReference type="ARBA" id="ARBA00023160"/>
    </source>
</evidence>
<comment type="cofactor">
    <cofactor evidence="12">
        <name>Fe(2+)</name>
        <dbReference type="ChEBI" id="CHEBI:29033"/>
    </cofactor>
</comment>
<dbReference type="InterPro" id="IPR015876">
    <property type="entry name" value="Acyl-CoA_DS"/>
</dbReference>
<organism evidence="15">
    <name type="scientific">Streltzoviella insularis</name>
    <dbReference type="NCBI Taxonomy" id="1206366"/>
    <lineage>
        <taxon>Eukaryota</taxon>
        <taxon>Metazoa</taxon>
        <taxon>Ecdysozoa</taxon>
        <taxon>Arthropoda</taxon>
        <taxon>Hexapoda</taxon>
        <taxon>Insecta</taxon>
        <taxon>Pterygota</taxon>
        <taxon>Neoptera</taxon>
        <taxon>Endopterygota</taxon>
        <taxon>Lepidoptera</taxon>
        <taxon>Glossata</taxon>
        <taxon>Ditrysia</taxon>
        <taxon>Cossoidea</taxon>
        <taxon>Cossidae</taxon>
        <taxon>Cossinae</taxon>
        <taxon>Streltzoviella</taxon>
    </lineage>
</organism>
<name>A0A7D5YL10_9NEOP</name>
<comment type="domain">
    <text evidence="12">The histidine box domains are involved in binding the catalytic metal ions.</text>
</comment>
<keyword evidence="4 12" id="KW-0812">Transmembrane</keyword>
<feature type="transmembrane region" description="Helical" evidence="13">
    <location>
        <begin position="192"/>
        <end position="212"/>
    </location>
</feature>
<dbReference type="InterPro" id="IPR005804">
    <property type="entry name" value="FA_desaturase_dom"/>
</dbReference>
<feature type="domain" description="Fatty acid desaturase" evidence="14">
    <location>
        <begin position="75"/>
        <end position="279"/>
    </location>
</feature>
<keyword evidence="10 13" id="KW-0472">Membrane</keyword>
<evidence type="ECO:0000256" key="4">
    <source>
        <dbReference type="ARBA" id="ARBA00022692"/>
    </source>
</evidence>
<dbReference type="PRINTS" id="PR00075">
    <property type="entry name" value="FACDDSATRASE"/>
</dbReference>
<feature type="transmembrane region" description="Helical" evidence="13">
    <location>
        <begin position="44"/>
        <end position="68"/>
    </location>
</feature>
<dbReference type="GO" id="GO:0004768">
    <property type="term" value="F:stearoyl-CoA 9-desaturase activity"/>
    <property type="evidence" value="ECO:0007669"/>
    <property type="project" value="TreeGrafter"/>
</dbReference>
<dbReference type="EMBL" id="MT318049">
    <property type="protein sequence ID" value="QLI61963.1"/>
    <property type="molecule type" value="mRNA"/>
</dbReference>
<evidence type="ECO:0000256" key="13">
    <source>
        <dbReference type="SAM" id="Phobius"/>
    </source>
</evidence>
<dbReference type="PANTHER" id="PTHR11351">
    <property type="entry name" value="ACYL-COA DESATURASE"/>
    <property type="match status" value="1"/>
</dbReference>
<dbReference type="GO" id="GO:0005506">
    <property type="term" value="F:iron ion binding"/>
    <property type="evidence" value="ECO:0007669"/>
    <property type="project" value="TreeGrafter"/>
</dbReference>
<feature type="transmembrane region" description="Helical" evidence="13">
    <location>
        <begin position="106"/>
        <end position="124"/>
    </location>
</feature>
<evidence type="ECO:0000256" key="10">
    <source>
        <dbReference type="ARBA" id="ARBA00023136"/>
    </source>
</evidence>
<keyword evidence="7 12" id="KW-0560">Oxidoreductase</keyword>
<evidence type="ECO:0000256" key="1">
    <source>
        <dbReference type="ARBA" id="ARBA00004141"/>
    </source>
</evidence>
<comment type="subcellular location">
    <subcellularLocation>
        <location evidence="1">Membrane</location>
        <topology evidence="1">Multi-pass membrane protein</topology>
    </subcellularLocation>
</comment>
<evidence type="ECO:0000256" key="12">
    <source>
        <dbReference type="RuleBase" id="RU000581"/>
    </source>
</evidence>
<evidence type="ECO:0000259" key="14">
    <source>
        <dbReference type="Pfam" id="PF00487"/>
    </source>
</evidence>
<dbReference type="CDD" id="cd03505">
    <property type="entry name" value="Delta9-FADS-like"/>
    <property type="match status" value="1"/>
</dbReference>
<keyword evidence="11 12" id="KW-0275">Fatty acid biosynthesis</keyword>
<evidence type="ECO:0000256" key="3">
    <source>
        <dbReference type="ARBA" id="ARBA00022516"/>
    </source>
</evidence>
<evidence type="ECO:0000256" key="7">
    <source>
        <dbReference type="ARBA" id="ARBA00023002"/>
    </source>
</evidence>
<dbReference type="AlphaFoldDB" id="A0A7D5YL10"/>
<keyword evidence="5" id="KW-0276">Fatty acid metabolism</keyword>
<reference evidence="15" key="2">
    <citation type="submission" date="2020-04" db="EMBL/GenBank/DDBJ databases">
        <authorList>
            <person name="Yang Y."/>
        </authorList>
    </citation>
    <scope>NUCLEOTIDE SEQUENCE</scope>
</reference>
<comment type="similarity">
    <text evidence="2 12">Belongs to the fatty acid desaturase type 1 family.</text>
</comment>
<keyword evidence="8" id="KW-0408">Iron</keyword>
<evidence type="ECO:0000256" key="6">
    <source>
        <dbReference type="ARBA" id="ARBA00022989"/>
    </source>
</evidence>
<evidence type="ECO:0000256" key="5">
    <source>
        <dbReference type="ARBA" id="ARBA00022832"/>
    </source>
</evidence>
<evidence type="ECO:0000256" key="2">
    <source>
        <dbReference type="ARBA" id="ARBA00009295"/>
    </source>
</evidence>
<proteinExistence type="evidence at transcript level"/>
<dbReference type="Pfam" id="PF00487">
    <property type="entry name" value="FA_desaturase"/>
    <property type="match status" value="1"/>
</dbReference>
<evidence type="ECO:0000256" key="8">
    <source>
        <dbReference type="ARBA" id="ARBA00023004"/>
    </source>
</evidence>
<keyword evidence="6 13" id="KW-1133">Transmembrane helix</keyword>
<keyword evidence="3 12" id="KW-0444">Lipid biosynthesis</keyword>
<evidence type="ECO:0000313" key="15">
    <source>
        <dbReference type="EMBL" id="QLI61963.1"/>
    </source>
</evidence>
<sequence length="343" mass="40152">MAPSSECSTVTEEIVETIGNSSDVNLKSDTEKKKLKWYQFETRIVPVQFAILLVMHISLFYFLFAFPYRQHPVLVAWAFFMTYVTIMGVTAGIHRFWSHRTYKATLPVRIMLAMFFYASGQMKIRQWSRQHRIHHKYADTDGDPHNAKRGFFFSHIGWLMLEEKKEVDDCRKKISVDDVLADPVVQFFDNNYALMQTLCVAVIPTLIPWYFWGQSLTWAFISQVCIRYPIGIHITASVNSFAHAYGYRTYDRNILPTENYLISLLTIGEGWHNFHHAFPWDYRASEFSAFFFNPTTAFLNILAKLGLIYDLRFASEEHIKKFINEKGDGTAYNDKYRAIDKSW</sequence>
<accession>A0A7D5YL10</accession>
<dbReference type="GO" id="GO:0006636">
    <property type="term" value="P:unsaturated fatty acid biosynthetic process"/>
    <property type="evidence" value="ECO:0007669"/>
    <property type="project" value="TreeGrafter"/>
</dbReference>
<evidence type="ECO:0000256" key="9">
    <source>
        <dbReference type="ARBA" id="ARBA00023098"/>
    </source>
</evidence>
<protein>
    <submittedName>
        <fullName evidence="15">Desaturase 8</fullName>
    </submittedName>
</protein>
<reference evidence="15" key="1">
    <citation type="journal article" date="2020" name="PLoS ONE">
        <title>Identification of putative Type-I sex pheromone biosynthesis-related genes expressed in the female pheromone gland of Streltzoviella insularis.</title>
        <authorList>
            <person name="Yang Y"/>
            <person name="Tao J Zong.S."/>
        </authorList>
    </citation>
    <scope>NUCLEOTIDE SEQUENCE</scope>
</reference>